<comment type="caution">
    <text evidence="1">The sequence shown here is derived from an EMBL/GenBank/DDBJ whole genome shotgun (WGS) entry which is preliminary data.</text>
</comment>
<proteinExistence type="predicted"/>
<reference evidence="1" key="1">
    <citation type="submission" date="2023-03" db="EMBL/GenBank/DDBJ databases">
        <title>Chitinimonas shenzhenensis gen. nov., sp. nov., a novel member of family Burkholderiaceae isolated from activated sludge collected in Shen Zhen, China.</title>
        <authorList>
            <person name="Wang X."/>
        </authorList>
    </citation>
    <scope>NUCLEOTIDE SEQUENCE</scope>
    <source>
        <strain evidence="1">DQS-5</strain>
    </source>
</reference>
<dbReference type="RefSeq" id="WP_284101630.1">
    <property type="nucleotide sequence ID" value="NZ_JARRAF010000017.1"/>
</dbReference>
<dbReference type="NCBIfam" id="NF038153">
    <property type="entry name" value="lant_leader_L1a"/>
    <property type="match status" value="1"/>
</dbReference>
<evidence type="ECO:0000313" key="2">
    <source>
        <dbReference type="Proteomes" id="UP001172778"/>
    </source>
</evidence>
<accession>A0ABT7DZ47</accession>
<dbReference type="Proteomes" id="UP001172778">
    <property type="component" value="Unassembled WGS sequence"/>
</dbReference>
<gene>
    <name evidence="1" type="ORF">PZA18_14790</name>
</gene>
<keyword evidence="2" id="KW-1185">Reference proteome</keyword>
<organism evidence="1 2">
    <name type="scientific">Parachitinimonas caeni</name>
    <dbReference type="NCBI Taxonomy" id="3031301"/>
    <lineage>
        <taxon>Bacteria</taxon>
        <taxon>Pseudomonadati</taxon>
        <taxon>Pseudomonadota</taxon>
        <taxon>Betaproteobacteria</taxon>
        <taxon>Neisseriales</taxon>
        <taxon>Chitinibacteraceae</taxon>
        <taxon>Parachitinimonas</taxon>
    </lineage>
</organism>
<name>A0ABT7DZ47_9NEIS</name>
<evidence type="ECO:0000313" key="1">
    <source>
        <dbReference type="EMBL" id="MDK2125321.1"/>
    </source>
</evidence>
<protein>
    <submittedName>
        <fullName evidence="1">Class I lanthipeptide</fullName>
    </submittedName>
</protein>
<dbReference type="InterPro" id="IPR058238">
    <property type="entry name" value="Lant_leader_dom"/>
</dbReference>
<dbReference type="EMBL" id="JARRAF010000017">
    <property type="protein sequence ID" value="MDK2125321.1"/>
    <property type="molecule type" value="Genomic_DNA"/>
</dbReference>
<sequence length="71" mass="7974">MQKLKLNKKTLRSLTEDELNLVAGGARTDETDFCPSENCDTEIYDECHQPTDHFCTETVETTDCPPEPPGN</sequence>